<feature type="compositionally biased region" description="Pro residues" evidence="1">
    <location>
        <begin position="24"/>
        <end position="35"/>
    </location>
</feature>
<accession>A0A6G1PAU6</accession>
<evidence type="ECO:0000313" key="2">
    <source>
        <dbReference type="EMBL" id="KAF3687158.1"/>
    </source>
</evidence>
<name>A0A6G1PAU6_CHAAH</name>
<keyword evidence="3" id="KW-1185">Reference proteome</keyword>
<gene>
    <name evidence="2" type="ORF">EXN66_Car002830</name>
</gene>
<sequence length="60" mass="6587">MDPDSCWDMLMTTAISGINTSAQSPPPPPPHPSTHPPTHQHKKLLALNDTSSMKQHFIKS</sequence>
<feature type="region of interest" description="Disordered" evidence="1">
    <location>
        <begin position="16"/>
        <end position="42"/>
    </location>
</feature>
<dbReference type="Proteomes" id="UP000503349">
    <property type="component" value="Chromosome 3"/>
</dbReference>
<reference evidence="3" key="2">
    <citation type="submission" date="2019-02" db="EMBL/GenBank/DDBJ databases">
        <title>Opniocepnalus argus Var Kimnra genome.</title>
        <authorList>
            <person name="Zhou C."/>
            <person name="Xiao S."/>
        </authorList>
    </citation>
    <scope>NUCLEOTIDE SEQUENCE [LARGE SCALE GENOMIC DNA]</scope>
</reference>
<dbReference type="EMBL" id="CM015714">
    <property type="protein sequence ID" value="KAF3687158.1"/>
    <property type="molecule type" value="Genomic_DNA"/>
</dbReference>
<protein>
    <submittedName>
        <fullName evidence="2">Uncharacterized protein</fullName>
    </submittedName>
</protein>
<organism evidence="2 3">
    <name type="scientific">Channa argus</name>
    <name type="common">Northern snakehead</name>
    <name type="synonym">Ophicephalus argus</name>
    <dbReference type="NCBI Taxonomy" id="215402"/>
    <lineage>
        <taxon>Eukaryota</taxon>
        <taxon>Metazoa</taxon>
        <taxon>Chordata</taxon>
        <taxon>Craniata</taxon>
        <taxon>Vertebrata</taxon>
        <taxon>Euteleostomi</taxon>
        <taxon>Actinopterygii</taxon>
        <taxon>Neopterygii</taxon>
        <taxon>Teleostei</taxon>
        <taxon>Neoteleostei</taxon>
        <taxon>Acanthomorphata</taxon>
        <taxon>Anabantaria</taxon>
        <taxon>Anabantiformes</taxon>
        <taxon>Channoidei</taxon>
        <taxon>Channidae</taxon>
        <taxon>Channa</taxon>
    </lineage>
</organism>
<reference evidence="2 3" key="1">
    <citation type="submission" date="2019-02" db="EMBL/GenBank/DDBJ databases">
        <title>Opniocepnalus argus genome.</title>
        <authorList>
            <person name="Zhou C."/>
            <person name="Xiao S."/>
        </authorList>
    </citation>
    <scope>NUCLEOTIDE SEQUENCE [LARGE SCALE GENOMIC DNA]</scope>
    <source>
        <strain evidence="2">OARG1902GOOAL</strain>
        <tissue evidence="2">Muscle</tissue>
    </source>
</reference>
<evidence type="ECO:0000256" key="1">
    <source>
        <dbReference type="SAM" id="MobiDB-lite"/>
    </source>
</evidence>
<proteinExistence type="predicted"/>
<evidence type="ECO:0000313" key="3">
    <source>
        <dbReference type="Proteomes" id="UP000503349"/>
    </source>
</evidence>
<dbReference type="AlphaFoldDB" id="A0A6G1PAU6"/>